<evidence type="ECO:0000256" key="1">
    <source>
        <dbReference type="ARBA" id="ARBA00004651"/>
    </source>
</evidence>
<keyword evidence="4" id="KW-0812">Transmembrane</keyword>
<dbReference type="Pfam" id="PF07681">
    <property type="entry name" value="DoxX"/>
    <property type="match status" value="1"/>
</dbReference>
<comment type="similarity">
    <text evidence="2">Belongs to the DoxX family.</text>
</comment>
<evidence type="ECO:0000256" key="4">
    <source>
        <dbReference type="ARBA" id="ARBA00022692"/>
    </source>
</evidence>
<dbReference type="AlphaFoldDB" id="A0A7V8NXK9"/>
<gene>
    <name evidence="7" type="ORF">HRJ53_30545</name>
</gene>
<name>A0A7V8NXK9_9BACT</name>
<dbReference type="InterPro" id="IPR032808">
    <property type="entry name" value="DoxX"/>
</dbReference>
<dbReference type="InterPro" id="IPR051907">
    <property type="entry name" value="DoxX-like_oxidoreductase"/>
</dbReference>
<dbReference type="PANTHER" id="PTHR33452:SF1">
    <property type="entry name" value="INNER MEMBRANE PROTEIN YPHA-RELATED"/>
    <property type="match status" value="1"/>
</dbReference>
<feature type="non-terminal residue" evidence="7">
    <location>
        <position position="1"/>
    </location>
</feature>
<evidence type="ECO:0000256" key="6">
    <source>
        <dbReference type="ARBA" id="ARBA00023136"/>
    </source>
</evidence>
<keyword evidence="8" id="KW-1185">Reference proteome</keyword>
<keyword evidence="3" id="KW-1003">Cell membrane</keyword>
<protein>
    <submittedName>
        <fullName evidence="7">DoxX family membrane protein</fullName>
    </submittedName>
</protein>
<dbReference type="Proteomes" id="UP000567293">
    <property type="component" value="Unassembled WGS sequence"/>
</dbReference>
<evidence type="ECO:0000256" key="2">
    <source>
        <dbReference type="ARBA" id="ARBA00006679"/>
    </source>
</evidence>
<keyword evidence="5" id="KW-1133">Transmembrane helix</keyword>
<evidence type="ECO:0000313" key="7">
    <source>
        <dbReference type="EMBL" id="MBA0089351.1"/>
    </source>
</evidence>
<sequence>GQTKVAGWHLKPGAIALFQNDYQLPLIDPTVAAYVSAFNEHLFPILLVLGLATRFAALALLLMTAVIEIFVYPGAWPTHGVWATCFLLLLARGPGALSLDHLIARRFALAS</sequence>
<dbReference type="PANTHER" id="PTHR33452">
    <property type="entry name" value="OXIDOREDUCTASE CATD-RELATED"/>
    <property type="match status" value="1"/>
</dbReference>
<reference evidence="7" key="1">
    <citation type="submission" date="2020-06" db="EMBL/GenBank/DDBJ databases">
        <title>Legume-microbial interactions unlock mineral nutrients during tropical forest succession.</title>
        <authorList>
            <person name="Epihov D.Z."/>
        </authorList>
    </citation>
    <scope>NUCLEOTIDE SEQUENCE [LARGE SCALE GENOMIC DNA]</scope>
    <source>
        <strain evidence="7">Pan2503</strain>
    </source>
</reference>
<proteinExistence type="inferred from homology"/>
<evidence type="ECO:0000256" key="3">
    <source>
        <dbReference type="ARBA" id="ARBA00022475"/>
    </source>
</evidence>
<evidence type="ECO:0000313" key="8">
    <source>
        <dbReference type="Proteomes" id="UP000567293"/>
    </source>
</evidence>
<evidence type="ECO:0000256" key="5">
    <source>
        <dbReference type="ARBA" id="ARBA00022989"/>
    </source>
</evidence>
<comment type="caution">
    <text evidence="7">The sequence shown here is derived from an EMBL/GenBank/DDBJ whole genome shotgun (WGS) entry which is preliminary data.</text>
</comment>
<organism evidence="7 8">
    <name type="scientific">Candidatus Acidiferrum panamense</name>
    <dbReference type="NCBI Taxonomy" id="2741543"/>
    <lineage>
        <taxon>Bacteria</taxon>
        <taxon>Pseudomonadati</taxon>
        <taxon>Acidobacteriota</taxon>
        <taxon>Terriglobia</taxon>
        <taxon>Candidatus Acidiferrales</taxon>
        <taxon>Candidatus Acidiferrum</taxon>
    </lineage>
</organism>
<accession>A0A7V8NXK9</accession>
<dbReference type="EMBL" id="JACDQQ010002949">
    <property type="protein sequence ID" value="MBA0089351.1"/>
    <property type="molecule type" value="Genomic_DNA"/>
</dbReference>
<dbReference type="GO" id="GO:0005886">
    <property type="term" value="C:plasma membrane"/>
    <property type="evidence" value="ECO:0007669"/>
    <property type="project" value="UniProtKB-SubCell"/>
</dbReference>
<comment type="subcellular location">
    <subcellularLocation>
        <location evidence="1">Cell membrane</location>
        <topology evidence="1">Multi-pass membrane protein</topology>
    </subcellularLocation>
</comment>
<keyword evidence="6" id="KW-0472">Membrane</keyword>